<name>A0A1G9XU46_9PSEU</name>
<dbReference type="InterPro" id="IPR051681">
    <property type="entry name" value="Ser/Thr_Kinases-Pseudokinases"/>
</dbReference>
<keyword evidence="2" id="KW-0808">Transferase</keyword>
<dbReference type="PANTHER" id="PTHR44329">
    <property type="entry name" value="SERINE/THREONINE-PROTEIN KINASE TNNI3K-RELATED"/>
    <property type="match status" value="1"/>
</dbReference>
<dbReference type="Proteomes" id="UP000199682">
    <property type="component" value="Unassembled WGS sequence"/>
</dbReference>
<dbReference type="CDD" id="cd00180">
    <property type="entry name" value="PKc"/>
    <property type="match status" value="1"/>
</dbReference>
<dbReference type="SUPFAM" id="SSF56112">
    <property type="entry name" value="Protein kinase-like (PK-like)"/>
    <property type="match status" value="1"/>
</dbReference>
<protein>
    <submittedName>
        <fullName evidence="2">Protein kinase domain-containing protein</fullName>
    </submittedName>
</protein>
<keyword evidence="2" id="KW-0418">Kinase</keyword>
<dbReference type="EMBL" id="FNET01000031">
    <property type="protein sequence ID" value="SDN00349.1"/>
    <property type="molecule type" value="Genomic_DNA"/>
</dbReference>
<dbReference type="SMART" id="SM00220">
    <property type="entry name" value="S_TKc"/>
    <property type="match status" value="1"/>
</dbReference>
<evidence type="ECO:0000313" key="3">
    <source>
        <dbReference type="Proteomes" id="UP000199682"/>
    </source>
</evidence>
<dbReference type="AlphaFoldDB" id="A0A1G9XU46"/>
<evidence type="ECO:0000259" key="1">
    <source>
        <dbReference type="PROSITE" id="PS50011"/>
    </source>
</evidence>
<dbReference type="InterPro" id="IPR000719">
    <property type="entry name" value="Prot_kinase_dom"/>
</dbReference>
<dbReference type="GO" id="GO:0005524">
    <property type="term" value="F:ATP binding"/>
    <property type="evidence" value="ECO:0007669"/>
    <property type="project" value="InterPro"/>
</dbReference>
<dbReference type="GO" id="GO:0004674">
    <property type="term" value="F:protein serine/threonine kinase activity"/>
    <property type="evidence" value="ECO:0007669"/>
    <property type="project" value="TreeGrafter"/>
</dbReference>
<dbReference type="Pfam" id="PF00069">
    <property type="entry name" value="Pkinase"/>
    <property type="match status" value="1"/>
</dbReference>
<sequence>MSSVDLNLPAALFTRFLAGCGLEVRRTIAFAGLSTLAVVNGPSGAETVAKGLSGYYHVIDAAEPEQAPGVYGYYWYKRFGPEQHELWRKAFAFEFDVLRKLRGADCVAEFVDGDLDAEIPYYLMRYYPRGSLAAAGASCSWDFSSDFVVRSVRDIAEGLASLHGAGVAHRDLNAENVLLKDEAGAVIADLGCARALDAEPTGPHRKADEFHWPPEYADAYDRAGVEADLYSLGVLIHQMTVGRMPRHGGPGCAVGAPTGKFPPVLTALGDACLEYQPHNRPESTHAVLSALATA</sequence>
<dbReference type="RefSeq" id="WP_176929991.1">
    <property type="nucleotide sequence ID" value="NZ_FNET01000031.1"/>
</dbReference>
<accession>A0A1G9XU46</accession>
<organism evidence="2 3">
    <name type="scientific">Lentzea albidocapillata subsp. violacea</name>
    <dbReference type="NCBI Taxonomy" id="128104"/>
    <lineage>
        <taxon>Bacteria</taxon>
        <taxon>Bacillati</taxon>
        <taxon>Actinomycetota</taxon>
        <taxon>Actinomycetes</taxon>
        <taxon>Pseudonocardiales</taxon>
        <taxon>Pseudonocardiaceae</taxon>
        <taxon>Lentzea</taxon>
    </lineage>
</organism>
<dbReference type="PROSITE" id="PS50011">
    <property type="entry name" value="PROTEIN_KINASE_DOM"/>
    <property type="match status" value="1"/>
</dbReference>
<dbReference type="InterPro" id="IPR011009">
    <property type="entry name" value="Kinase-like_dom_sf"/>
</dbReference>
<proteinExistence type="predicted"/>
<dbReference type="Gene3D" id="1.10.510.10">
    <property type="entry name" value="Transferase(Phosphotransferase) domain 1"/>
    <property type="match status" value="1"/>
</dbReference>
<evidence type="ECO:0000313" key="2">
    <source>
        <dbReference type="EMBL" id="SDN00349.1"/>
    </source>
</evidence>
<gene>
    <name evidence="2" type="ORF">SAMN04488074_13146</name>
</gene>
<feature type="domain" description="Protein kinase" evidence="1">
    <location>
        <begin position="42"/>
        <end position="292"/>
    </location>
</feature>
<reference evidence="3" key="1">
    <citation type="submission" date="2016-10" db="EMBL/GenBank/DDBJ databases">
        <authorList>
            <person name="Varghese N."/>
            <person name="Submissions S."/>
        </authorList>
    </citation>
    <scope>NUCLEOTIDE SEQUENCE [LARGE SCALE GENOMIC DNA]</scope>
    <source>
        <strain evidence="3">DSM 44796</strain>
    </source>
</reference>